<evidence type="ECO:0000256" key="2">
    <source>
        <dbReference type="SAM" id="MobiDB-lite"/>
    </source>
</evidence>
<dbReference type="RefSeq" id="WP_203890077.1">
    <property type="nucleotide sequence ID" value="NZ_BOOH01000016.1"/>
</dbReference>
<keyword evidence="3" id="KW-0472">Membrane</keyword>
<dbReference type="NCBIfam" id="TIGR00350">
    <property type="entry name" value="lytR_cpsA_psr"/>
    <property type="match status" value="1"/>
</dbReference>
<comment type="caution">
    <text evidence="5">The sequence shown here is derived from an EMBL/GenBank/DDBJ whole genome shotgun (WGS) entry which is preliminary data.</text>
</comment>
<dbReference type="InterPro" id="IPR050922">
    <property type="entry name" value="LytR/CpsA/Psr_CW_biosynth"/>
</dbReference>
<accession>A0A8J3RIP6</accession>
<dbReference type="PANTHER" id="PTHR33392:SF6">
    <property type="entry name" value="POLYISOPRENYL-TEICHOIC ACID--PEPTIDOGLYCAN TEICHOIC ACID TRANSFERASE TAGU"/>
    <property type="match status" value="1"/>
</dbReference>
<evidence type="ECO:0000313" key="5">
    <source>
        <dbReference type="EMBL" id="GIH75400.1"/>
    </source>
</evidence>
<keyword evidence="6" id="KW-1185">Reference proteome</keyword>
<evidence type="ECO:0000313" key="6">
    <source>
        <dbReference type="Proteomes" id="UP000616724"/>
    </source>
</evidence>
<gene>
    <name evidence="5" type="ORF">Plo01_18290</name>
</gene>
<dbReference type="Gene3D" id="3.40.630.190">
    <property type="entry name" value="LCP protein"/>
    <property type="match status" value="1"/>
</dbReference>
<dbReference type="Proteomes" id="UP000616724">
    <property type="component" value="Unassembled WGS sequence"/>
</dbReference>
<keyword evidence="3" id="KW-0812">Transmembrane</keyword>
<feature type="transmembrane region" description="Helical" evidence="3">
    <location>
        <begin position="70"/>
        <end position="94"/>
    </location>
</feature>
<dbReference type="Pfam" id="PF03816">
    <property type="entry name" value="LytR_cpsA_psr"/>
    <property type="match status" value="1"/>
</dbReference>
<name>A0A8J3RIP6_9ACTN</name>
<keyword evidence="3" id="KW-1133">Transmembrane helix</keyword>
<feature type="domain" description="Cell envelope-related transcriptional attenuator" evidence="4">
    <location>
        <begin position="178"/>
        <end position="352"/>
    </location>
</feature>
<feature type="transmembrane region" description="Helical" evidence="3">
    <location>
        <begin position="12"/>
        <end position="29"/>
    </location>
</feature>
<dbReference type="AlphaFoldDB" id="A0A8J3RIP6"/>
<evidence type="ECO:0000256" key="1">
    <source>
        <dbReference type="ARBA" id="ARBA00006068"/>
    </source>
</evidence>
<feature type="compositionally biased region" description="Low complexity" evidence="2">
    <location>
        <begin position="442"/>
        <end position="488"/>
    </location>
</feature>
<proteinExistence type="inferred from homology"/>
<dbReference type="PANTHER" id="PTHR33392">
    <property type="entry name" value="POLYISOPRENYL-TEICHOIC ACID--PEPTIDOGLYCAN TEICHOIC ACID TRANSFERASE TAGU"/>
    <property type="match status" value="1"/>
</dbReference>
<feature type="transmembrane region" description="Helical" evidence="3">
    <location>
        <begin position="36"/>
        <end position="58"/>
    </location>
</feature>
<sequence>MSGNGNRPRTGSGLALTVGSALLWGLAHLRTGRHRTGAVLMASYLTLVAVGVTAALTARPLLLTLAVQPLWLGVFGLGALLFALATVAVVIRSYQLVRPRPLTGAADYLSAAAVGLLCVLMIAPMAYAARLAYISRGVVSSVFDTSSTPVAADPWKGRERVNILLIGADAAPSRYGVRTDSLTVASVDTRTGATVLFGLPRNLQRVPLPVGPARDLFPLGFGGESPYTPGLLNEIWQYAEDHPELAPGVADGERGPALLKKTVSGVLGLDVSYYAMVDMRGFVRIIDAMGGVRITVRDPIVYGRRNEGLIAAGTRRLSGEEALWYGRSRTFSDDYVRMGRQKCLMNAVAKQADPVTVLRSFERLADAAVDAVSTDIPRELLPALVSLADKVKAAKIESLQFVPPLISTADPDYSLIKRKVTAALAKKTAGKPAHRPAATRRPLAASTSTPAPLAAPSSAPETPAGDTTPPSTTDTTSPTASAPVSASPQESVALDEVCP</sequence>
<protein>
    <recommendedName>
        <fullName evidence="4">Cell envelope-related transcriptional attenuator domain-containing protein</fullName>
    </recommendedName>
</protein>
<reference evidence="5 6" key="1">
    <citation type="submission" date="2021-01" db="EMBL/GenBank/DDBJ databases">
        <title>Whole genome shotgun sequence of Planobispora longispora NBRC 13918.</title>
        <authorList>
            <person name="Komaki H."/>
            <person name="Tamura T."/>
        </authorList>
    </citation>
    <scope>NUCLEOTIDE SEQUENCE [LARGE SCALE GENOMIC DNA]</scope>
    <source>
        <strain evidence="5 6">NBRC 13918</strain>
    </source>
</reference>
<evidence type="ECO:0000259" key="4">
    <source>
        <dbReference type="Pfam" id="PF03816"/>
    </source>
</evidence>
<feature type="transmembrane region" description="Helical" evidence="3">
    <location>
        <begin position="106"/>
        <end position="127"/>
    </location>
</feature>
<feature type="region of interest" description="Disordered" evidence="2">
    <location>
        <begin position="426"/>
        <end position="499"/>
    </location>
</feature>
<comment type="similarity">
    <text evidence="1">Belongs to the LytR/CpsA/Psr (LCP) family.</text>
</comment>
<evidence type="ECO:0000256" key="3">
    <source>
        <dbReference type="SAM" id="Phobius"/>
    </source>
</evidence>
<feature type="compositionally biased region" description="Basic residues" evidence="2">
    <location>
        <begin position="428"/>
        <end position="438"/>
    </location>
</feature>
<dbReference type="EMBL" id="BOOH01000016">
    <property type="protein sequence ID" value="GIH75400.1"/>
    <property type="molecule type" value="Genomic_DNA"/>
</dbReference>
<organism evidence="5 6">
    <name type="scientific">Planobispora longispora</name>
    <dbReference type="NCBI Taxonomy" id="28887"/>
    <lineage>
        <taxon>Bacteria</taxon>
        <taxon>Bacillati</taxon>
        <taxon>Actinomycetota</taxon>
        <taxon>Actinomycetes</taxon>
        <taxon>Streptosporangiales</taxon>
        <taxon>Streptosporangiaceae</taxon>
        <taxon>Planobispora</taxon>
    </lineage>
</organism>
<dbReference type="InterPro" id="IPR004474">
    <property type="entry name" value="LytR_CpsA_psr"/>
</dbReference>